<evidence type="ECO:0000256" key="6">
    <source>
        <dbReference type="ARBA" id="ARBA00023242"/>
    </source>
</evidence>
<dbReference type="PANTHER" id="PTHR36206:SF4">
    <property type="entry name" value="HYPOTHETICAL CONSERVED PROTEIN (EUROFUNG)-RELATED"/>
    <property type="match status" value="1"/>
</dbReference>
<feature type="domain" description="Zn(2)-C6 fungal-type" evidence="8">
    <location>
        <begin position="60"/>
        <end position="88"/>
    </location>
</feature>
<keyword evidence="6" id="KW-0539">Nucleus</keyword>
<keyword evidence="5" id="KW-0804">Transcription</keyword>
<gene>
    <name evidence="9" type="ORF">M440DRAFT_1406190</name>
</gene>
<proteinExistence type="predicted"/>
<keyword evidence="4" id="KW-0238">DNA-binding</keyword>
<accession>A0A2T4BQT2</accession>
<dbReference type="Pfam" id="PF00172">
    <property type="entry name" value="Zn_clus"/>
    <property type="match status" value="1"/>
</dbReference>
<dbReference type="SUPFAM" id="SSF57701">
    <property type="entry name" value="Zn2/Cys6 DNA-binding domain"/>
    <property type="match status" value="1"/>
</dbReference>
<organism evidence="9 10">
    <name type="scientific">Trichoderma longibrachiatum ATCC 18648</name>
    <dbReference type="NCBI Taxonomy" id="983965"/>
    <lineage>
        <taxon>Eukaryota</taxon>
        <taxon>Fungi</taxon>
        <taxon>Dikarya</taxon>
        <taxon>Ascomycota</taxon>
        <taxon>Pezizomycotina</taxon>
        <taxon>Sordariomycetes</taxon>
        <taxon>Hypocreomycetidae</taxon>
        <taxon>Hypocreales</taxon>
        <taxon>Hypocreaceae</taxon>
        <taxon>Trichoderma</taxon>
    </lineage>
</organism>
<dbReference type="STRING" id="983965.A0A2T4BQT2"/>
<dbReference type="GO" id="GO:0003677">
    <property type="term" value="F:DNA binding"/>
    <property type="evidence" value="ECO:0007669"/>
    <property type="project" value="UniProtKB-KW"/>
</dbReference>
<sequence>MEIQFTLPIVKSSGSASSRSARSAQPQEEPAPTGQPRIHRFALDSRARHTRRSSTRARTGCLTCMKRHVKCDETRPACLNCMKWRGYCDSYSDNTSSASSSTSSSTFSSTSSSQHQSRPLPSKGKLIHSKKAPLLIIEPLVNTIRFANNDQRDYFVEWSQLSVTFFGGFLDQTRLWTATMPQVTLEENTLRYGAMAVGALRKAYQVQGSELGLDSSNRHYLNAVVYYCEALRMQSEMKPTREGMRTALLSSLLFICFETQRGNVPAALKHITHGFSMLNELANCTDKAPDLVSIAPAPPALVQDILDCYKPLELQSRSFMGSYRKAFFPPSSAPHQFAGEQSSSPTPSASSPSSSASTFPISPHNLHQQYQETSDYAGTKHPSASAAPSPPSQPETPPMLSPQSPQVQITGLPSPQSQNDPWSPRAPAPDPPRRPPGIIPFTKHSPYFRPKLTRISSLDDMPRHFTSWDEMRDYWGLVQRQMVRHVPMLTRVTADLALHKTTDPAELDRKFASLKTNATLSKFIAESRYWLQRWTEAYEPMYQAVLRDAETDRAQYLQAMSIRIEYLILYIYTTVPRYSSLITVKGLTPQYREINTLAEMLLKSRPNCGFAMDAGWTWPLFVVSFGCRDRAVREDAIRILGQYPIRNALRDSRIFRAIAIKNNETEITNAIEGDENEQWMRLRRRELVFEDFGSSIIFRFVQKNPATGTWELVEEASDWCVRPDGRLSWKRQPISESESILSGVC</sequence>
<dbReference type="PROSITE" id="PS50048">
    <property type="entry name" value="ZN2_CY6_FUNGAL_2"/>
    <property type="match status" value="1"/>
</dbReference>
<dbReference type="InterPro" id="IPR001138">
    <property type="entry name" value="Zn2Cys6_DnaBD"/>
</dbReference>
<keyword evidence="10" id="KW-1185">Reference proteome</keyword>
<dbReference type="SMART" id="SM00066">
    <property type="entry name" value="GAL4"/>
    <property type="match status" value="1"/>
</dbReference>
<feature type="compositionally biased region" description="Low complexity" evidence="7">
    <location>
        <begin position="342"/>
        <end position="363"/>
    </location>
</feature>
<evidence type="ECO:0000256" key="2">
    <source>
        <dbReference type="ARBA" id="ARBA00022833"/>
    </source>
</evidence>
<evidence type="ECO:0000259" key="8">
    <source>
        <dbReference type="PROSITE" id="PS50048"/>
    </source>
</evidence>
<evidence type="ECO:0000313" key="9">
    <source>
        <dbReference type="EMBL" id="PTB71672.1"/>
    </source>
</evidence>
<feature type="compositionally biased region" description="Polar residues" evidence="7">
    <location>
        <begin position="403"/>
        <end position="421"/>
    </location>
</feature>
<feature type="compositionally biased region" description="Low complexity" evidence="7">
    <location>
        <begin position="99"/>
        <end position="113"/>
    </location>
</feature>
<feature type="compositionally biased region" description="Low complexity" evidence="7">
    <location>
        <begin position="12"/>
        <end position="24"/>
    </location>
</feature>
<evidence type="ECO:0000313" key="10">
    <source>
        <dbReference type="Proteomes" id="UP000240760"/>
    </source>
</evidence>
<dbReference type="PANTHER" id="PTHR36206">
    <property type="entry name" value="ASPERCRYPTIN BIOSYNTHESIS CLUSTER-SPECIFIC TRANSCRIPTION REGULATOR ATNN-RELATED"/>
    <property type="match status" value="1"/>
</dbReference>
<evidence type="ECO:0000256" key="4">
    <source>
        <dbReference type="ARBA" id="ARBA00023125"/>
    </source>
</evidence>
<evidence type="ECO:0000256" key="1">
    <source>
        <dbReference type="ARBA" id="ARBA00022723"/>
    </source>
</evidence>
<feature type="compositionally biased region" description="Pro residues" evidence="7">
    <location>
        <begin position="424"/>
        <end position="438"/>
    </location>
</feature>
<feature type="compositionally biased region" description="Polar residues" evidence="7">
    <location>
        <begin position="365"/>
        <end position="376"/>
    </location>
</feature>
<dbReference type="Gene3D" id="4.10.240.10">
    <property type="entry name" value="Zn(2)-C6 fungal-type DNA-binding domain"/>
    <property type="match status" value="1"/>
</dbReference>
<keyword evidence="1" id="KW-0479">Metal-binding</keyword>
<protein>
    <recommendedName>
        <fullName evidence="8">Zn(2)-C6 fungal-type domain-containing protein</fullName>
    </recommendedName>
</protein>
<dbReference type="GO" id="GO:0008270">
    <property type="term" value="F:zinc ion binding"/>
    <property type="evidence" value="ECO:0007669"/>
    <property type="project" value="InterPro"/>
</dbReference>
<name>A0A2T4BQT2_TRILO</name>
<dbReference type="Proteomes" id="UP000240760">
    <property type="component" value="Unassembled WGS sequence"/>
</dbReference>
<feature type="compositionally biased region" description="Pro residues" evidence="7">
    <location>
        <begin position="388"/>
        <end position="400"/>
    </location>
</feature>
<dbReference type="GO" id="GO:0000981">
    <property type="term" value="F:DNA-binding transcription factor activity, RNA polymerase II-specific"/>
    <property type="evidence" value="ECO:0007669"/>
    <property type="project" value="InterPro"/>
</dbReference>
<dbReference type="OrthoDB" id="3598904at2759"/>
<dbReference type="CDD" id="cd00067">
    <property type="entry name" value="GAL4"/>
    <property type="match status" value="1"/>
</dbReference>
<dbReference type="InterPro" id="IPR036864">
    <property type="entry name" value="Zn2-C6_fun-type_DNA-bd_sf"/>
</dbReference>
<dbReference type="EMBL" id="KZ679146">
    <property type="protein sequence ID" value="PTB71672.1"/>
    <property type="molecule type" value="Genomic_DNA"/>
</dbReference>
<dbReference type="InterPro" id="IPR052360">
    <property type="entry name" value="Transcr_Regulatory_Proteins"/>
</dbReference>
<feature type="region of interest" description="Disordered" evidence="7">
    <location>
        <begin position="332"/>
        <end position="445"/>
    </location>
</feature>
<feature type="region of interest" description="Disordered" evidence="7">
    <location>
        <begin position="99"/>
        <end position="124"/>
    </location>
</feature>
<feature type="region of interest" description="Disordered" evidence="7">
    <location>
        <begin position="1"/>
        <end position="38"/>
    </location>
</feature>
<dbReference type="AlphaFoldDB" id="A0A2T4BQT2"/>
<evidence type="ECO:0000256" key="5">
    <source>
        <dbReference type="ARBA" id="ARBA00023163"/>
    </source>
</evidence>
<keyword evidence="3" id="KW-0805">Transcription regulation</keyword>
<evidence type="ECO:0000256" key="7">
    <source>
        <dbReference type="SAM" id="MobiDB-lite"/>
    </source>
</evidence>
<evidence type="ECO:0000256" key="3">
    <source>
        <dbReference type="ARBA" id="ARBA00023015"/>
    </source>
</evidence>
<keyword evidence="2" id="KW-0862">Zinc</keyword>
<reference evidence="9 10" key="1">
    <citation type="submission" date="2016-07" db="EMBL/GenBank/DDBJ databases">
        <title>Multiple horizontal gene transfer events from other fungi enriched the ability of initially mycotrophic Trichoderma (Ascomycota) to feed on dead plant biomass.</title>
        <authorList>
            <consortium name="DOE Joint Genome Institute"/>
            <person name="Aerts A."/>
            <person name="Atanasova L."/>
            <person name="Chenthamara K."/>
            <person name="Zhang J."/>
            <person name="Grujic M."/>
            <person name="Henrissat B."/>
            <person name="Kuo A."/>
            <person name="Salamov A."/>
            <person name="Lipzen A."/>
            <person name="Labutti K."/>
            <person name="Barry K."/>
            <person name="Miao Y."/>
            <person name="Rahimi M.J."/>
            <person name="Shen Q."/>
            <person name="Grigoriev I.V."/>
            <person name="Kubicek C.P."/>
            <person name="Druzhinina I.S."/>
        </authorList>
    </citation>
    <scope>NUCLEOTIDE SEQUENCE [LARGE SCALE GENOMIC DNA]</scope>
    <source>
        <strain evidence="9 10">ATCC 18648</strain>
    </source>
</reference>